<accession>X6NX58</accession>
<gene>
    <name evidence="4" type="ORF">RFI_06241</name>
</gene>
<reference evidence="4 5" key="1">
    <citation type="journal article" date="2013" name="Curr. Biol.">
        <title>The Genome of the Foraminiferan Reticulomyxa filosa.</title>
        <authorList>
            <person name="Glockner G."/>
            <person name="Hulsmann N."/>
            <person name="Schleicher M."/>
            <person name="Noegel A.A."/>
            <person name="Eichinger L."/>
            <person name="Gallinger C."/>
            <person name="Pawlowski J."/>
            <person name="Sierra R."/>
            <person name="Euteneuer U."/>
            <person name="Pillet L."/>
            <person name="Moustafa A."/>
            <person name="Platzer M."/>
            <person name="Groth M."/>
            <person name="Szafranski K."/>
            <person name="Schliwa M."/>
        </authorList>
    </citation>
    <scope>NUCLEOTIDE SEQUENCE [LARGE SCALE GENOMIC DNA]</scope>
</reference>
<evidence type="ECO:0000256" key="1">
    <source>
        <dbReference type="SAM" id="Coils"/>
    </source>
</evidence>
<feature type="compositionally biased region" description="Polar residues" evidence="2">
    <location>
        <begin position="228"/>
        <end position="242"/>
    </location>
</feature>
<feature type="compositionally biased region" description="Low complexity" evidence="2">
    <location>
        <begin position="244"/>
        <end position="293"/>
    </location>
</feature>
<keyword evidence="3" id="KW-0732">Signal</keyword>
<proteinExistence type="predicted"/>
<keyword evidence="5" id="KW-1185">Reference proteome</keyword>
<evidence type="ECO:0008006" key="6">
    <source>
        <dbReference type="Google" id="ProtNLM"/>
    </source>
</evidence>
<sequence>MNRFLYFYYFIFVLEDVSALVEENKILQEEVEQLRKQKDEDSKNLTDQKDMLTTLEREVETLRTNNSMLDAKVKSFESTGEIVQQCARQEGRTSKGKRTTSKTTDQHQKENENLKTRLKGVVAKHNEIVKKAKDDRSKSKQESEKQKSVLQSQQQQLEELKKEHEKLLVEKAELENEKTKLLTKQISLKVAKKKEGIPQQVVVFAATAGAAAPDAASLQKAAVEPKPSSEQSQKGESSNVSLLPSPATQPQAQSQPEVPAESFAAATETRAESTAAATATTTTTTTTATGEAEVPAKMEKAATAAENMVRINKRQLLLYQQKAKRLQEVEKKLDELNQQLSEKQESIVMQAKKLEALSSLLDRQRAIYSVIETQLQAKVQKGNVSTEATNQPKEGDTTTVPLAKYQQLEELYSAEKAKSQQNRQQLKEIIATFNALEKTHNEMKGTCETLQSKVQTLQAQKEGWLEERVHLQRDLDNAKTKIETLEKQSQMLREEIKTRERRIQSDEEKLLQMQRLLDELQSKSSEAQKSANITGQAFNDTPVKAED</sequence>
<feature type="compositionally biased region" description="Basic and acidic residues" evidence="2">
    <location>
        <begin position="126"/>
        <end position="147"/>
    </location>
</feature>
<organism evidence="4 5">
    <name type="scientific">Reticulomyxa filosa</name>
    <dbReference type="NCBI Taxonomy" id="46433"/>
    <lineage>
        <taxon>Eukaryota</taxon>
        <taxon>Sar</taxon>
        <taxon>Rhizaria</taxon>
        <taxon>Retaria</taxon>
        <taxon>Foraminifera</taxon>
        <taxon>Monothalamids</taxon>
        <taxon>Reticulomyxidae</taxon>
        <taxon>Reticulomyxa</taxon>
    </lineage>
</organism>
<feature type="coiled-coil region" evidence="1">
    <location>
        <begin position="319"/>
        <end position="353"/>
    </location>
</feature>
<comment type="caution">
    <text evidence="4">The sequence shown here is derived from an EMBL/GenBank/DDBJ whole genome shotgun (WGS) entry which is preliminary data.</text>
</comment>
<protein>
    <recommendedName>
        <fullName evidence="6">Viral A-type inclusion protein</fullName>
    </recommendedName>
</protein>
<feature type="compositionally biased region" description="Basic and acidic residues" evidence="2">
    <location>
        <begin position="104"/>
        <end position="114"/>
    </location>
</feature>
<evidence type="ECO:0000313" key="5">
    <source>
        <dbReference type="Proteomes" id="UP000023152"/>
    </source>
</evidence>
<evidence type="ECO:0000256" key="2">
    <source>
        <dbReference type="SAM" id="MobiDB-lite"/>
    </source>
</evidence>
<dbReference type="Proteomes" id="UP000023152">
    <property type="component" value="Unassembled WGS sequence"/>
</dbReference>
<feature type="coiled-coil region" evidence="1">
    <location>
        <begin position="17"/>
        <end position="72"/>
    </location>
</feature>
<feature type="compositionally biased region" description="Polar residues" evidence="2">
    <location>
        <begin position="522"/>
        <end position="539"/>
    </location>
</feature>
<feature type="region of interest" description="Disordered" evidence="2">
    <location>
        <begin position="84"/>
        <end position="114"/>
    </location>
</feature>
<feature type="region of interest" description="Disordered" evidence="2">
    <location>
        <begin position="218"/>
        <end position="295"/>
    </location>
</feature>
<feature type="non-terminal residue" evidence="4">
    <location>
        <position position="547"/>
    </location>
</feature>
<name>X6NX58_RETFI</name>
<keyword evidence="1" id="KW-0175">Coiled coil</keyword>
<feature type="signal peptide" evidence="3">
    <location>
        <begin position="1"/>
        <end position="19"/>
    </location>
</feature>
<evidence type="ECO:0000313" key="4">
    <source>
        <dbReference type="EMBL" id="ETO30880.1"/>
    </source>
</evidence>
<evidence type="ECO:0000256" key="3">
    <source>
        <dbReference type="SAM" id="SignalP"/>
    </source>
</evidence>
<feature type="region of interest" description="Disordered" evidence="2">
    <location>
        <begin position="521"/>
        <end position="547"/>
    </location>
</feature>
<feature type="region of interest" description="Disordered" evidence="2">
    <location>
        <begin position="126"/>
        <end position="155"/>
    </location>
</feature>
<feature type="chain" id="PRO_5004975612" description="Viral A-type inclusion protein" evidence="3">
    <location>
        <begin position="20"/>
        <end position="547"/>
    </location>
</feature>
<dbReference type="EMBL" id="ASPP01005261">
    <property type="protein sequence ID" value="ETO30880.1"/>
    <property type="molecule type" value="Genomic_DNA"/>
</dbReference>
<dbReference type="AlphaFoldDB" id="X6NX58"/>